<keyword evidence="1" id="KW-0472">Membrane</keyword>
<feature type="transmembrane region" description="Helical" evidence="1">
    <location>
        <begin position="212"/>
        <end position="230"/>
    </location>
</feature>
<organism evidence="2 3">
    <name type="scientific">Lipingzhangella halophila</name>
    <dbReference type="NCBI Taxonomy" id="1783352"/>
    <lineage>
        <taxon>Bacteria</taxon>
        <taxon>Bacillati</taxon>
        <taxon>Actinomycetota</taxon>
        <taxon>Actinomycetes</taxon>
        <taxon>Streptosporangiales</taxon>
        <taxon>Nocardiopsidaceae</taxon>
        <taxon>Lipingzhangella</taxon>
    </lineage>
</organism>
<reference evidence="2 3" key="1">
    <citation type="submission" date="2020-08" db="EMBL/GenBank/DDBJ databases">
        <title>Sequencing the genomes of 1000 actinobacteria strains.</title>
        <authorList>
            <person name="Klenk H.-P."/>
        </authorList>
    </citation>
    <scope>NUCLEOTIDE SEQUENCE [LARGE SCALE GENOMIC DNA]</scope>
    <source>
        <strain evidence="2 3">DSM 102030</strain>
    </source>
</reference>
<keyword evidence="1" id="KW-0812">Transmembrane</keyword>
<name>A0A7W7RP33_9ACTN</name>
<keyword evidence="3" id="KW-1185">Reference proteome</keyword>
<gene>
    <name evidence="2" type="ORF">F4561_006181</name>
</gene>
<keyword evidence="1" id="KW-1133">Transmembrane helix</keyword>
<comment type="caution">
    <text evidence="2">The sequence shown here is derived from an EMBL/GenBank/DDBJ whole genome shotgun (WGS) entry which is preliminary data.</text>
</comment>
<accession>A0A7W7RP33</accession>
<dbReference type="EMBL" id="JACHJT010000002">
    <property type="protein sequence ID" value="MBB4935287.1"/>
    <property type="molecule type" value="Genomic_DNA"/>
</dbReference>
<proteinExistence type="predicted"/>
<dbReference type="AlphaFoldDB" id="A0A7W7RP33"/>
<dbReference type="RefSeq" id="WP_184585038.1">
    <property type="nucleotide sequence ID" value="NZ_JACHJT010000002.1"/>
</dbReference>
<feature type="transmembrane region" description="Helical" evidence="1">
    <location>
        <begin position="186"/>
        <end position="206"/>
    </location>
</feature>
<feature type="transmembrane region" description="Helical" evidence="1">
    <location>
        <begin position="24"/>
        <end position="45"/>
    </location>
</feature>
<dbReference type="Proteomes" id="UP000523007">
    <property type="component" value="Unassembled WGS sequence"/>
</dbReference>
<protein>
    <submittedName>
        <fullName evidence="2">Uncharacterized protein</fullName>
    </submittedName>
</protein>
<evidence type="ECO:0000313" key="3">
    <source>
        <dbReference type="Proteomes" id="UP000523007"/>
    </source>
</evidence>
<evidence type="ECO:0000256" key="1">
    <source>
        <dbReference type="SAM" id="Phobius"/>
    </source>
</evidence>
<evidence type="ECO:0000313" key="2">
    <source>
        <dbReference type="EMBL" id="MBB4935287.1"/>
    </source>
</evidence>
<sequence length="357" mass="39028">MALSVWQNSLLSYVVDVGGQSYDLGAIAVLLLPLCVLVAMLVVLLPRWAQQWADVDEYGITLVRRPMLWFRECKVSIPWRDVRHIRTAVGSGSKMALEVLLYHVDHGVRMPTWAKLVPADETSSGSASPSSRVLLSPGHAKVGELERMLRGVRPDLFEAPAPAGAGPRSERGSAEPQWVSLRGRMILLFTYLFGFVGAANAAGIRAALQGEISQILVISLGMAGVLAWFAPRMLTRQGVAVDSSGITLVHAPALWFAGATAYVPWPEVRTISEGVAIKRTENGHERATPTVELMLRSPDWVSRVPKNGMSVVPRETQRSPASPAEPLTRITIKPGKRRQPRVVEALRAVRPDLLPEH</sequence>